<dbReference type="PROSITE" id="PS51192">
    <property type="entry name" value="HELICASE_ATP_BIND_1"/>
    <property type="match status" value="1"/>
</dbReference>
<gene>
    <name evidence="7" type="ORF">BLITH_1225</name>
</gene>
<dbReference type="PANTHER" id="PTHR47505">
    <property type="entry name" value="DNA UTILIZATION PROTEIN YHGH"/>
    <property type="match status" value="1"/>
</dbReference>
<dbReference type="InterPro" id="IPR011545">
    <property type="entry name" value="DEAD/DEAH_box_helicase_dom"/>
</dbReference>
<feature type="domain" description="Helicase ATP-binding" evidence="5">
    <location>
        <begin position="374"/>
        <end position="525"/>
    </location>
</feature>
<dbReference type="Pfam" id="PF00156">
    <property type="entry name" value="Pribosyltran"/>
    <property type="match status" value="1"/>
</dbReference>
<dbReference type="EMBL" id="PEBW01000008">
    <property type="protein sequence ID" value="PTQ50987.1"/>
    <property type="molecule type" value="Genomic_DNA"/>
</dbReference>
<dbReference type="SMART" id="SM00487">
    <property type="entry name" value="DEXDc"/>
    <property type="match status" value="1"/>
</dbReference>
<dbReference type="InterPro" id="IPR051910">
    <property type="entry name" value="ComF/GntX_DNA_util-trans"/>
</dbReference>
<evidence type="ECO:0000313" key="8">
    <source>
        <dbReference type="Proteomes" id="UP000244016"/>
    </source>
</evidence>
<dbReference type="InterPro" id="IPR014001">
    <property type="entry name" value="Helicase_ATP-bd"/>
</dbReference>
<feature type="domain" description="Helicase C-terminal" evidence="6">
    <location>
        <begin position="553"/>
        <end position="716"/>
    </location>
</feature>
<protein>
    <submittedName>
        <fullName evidence="7">ComF operon protein A, DNA transporter ATPase</fullName>
    </submittedName>
</protein>
<comment type="similarity">
    <text evidence="1">Belongs to the ComF/GntX family.</text>
</comment>
<dbReference type="CDD" id="cd06223">
    <property type="entry name" value="PRTases_typeI"/>
    <property type="match status" value="1"/>
</dbReference>
<evidence type="ECO:0000259" key="6">
    <source>
        <dbReference type="PROSITE" id="PS51194"/>
    </source>
</evidence>
<feature type="region of interest" description="Disordered" evidence="4">
    <location>
        <begin position="296"/>
        <end position="337"/>
    </location>
</feature>
<reference evidence="7 8" key="1">
    <citation type="submission" date="2017-08" db="EMBL/GenBank/DDBJ databases">
        <title>Burning lignite coal seam in the remote Altai Mountains harbors a hydrogen-driven thermophilic microbial community.</title>
        <authorList>
            <person name="Kadnikov V.V."/>
            <person name="Mardanov A.V."/>
            <person name="Ivasenko D."/>
            <person name="Beletsky A.V."/>
            <person name="Karnachuk O.V."/>
            <person name="Ravin N.V."/>
        </authorList>
    </citation>
    <scope>NUCLEOTIDE SEQUENCE [LARGE SCALE GENOMIC DNA]</scope>
    <source>
        <strain evidence="7">AL31</strain>
    </source>
</reference>
<sequence length="1020" mass="110304">MGESEVPEGHIGAYVSWIAVRRKGTGPVSPQETLAFEPFGKAFRSPLSSRTLMGIGVVFSPAGVCALLGRSFPSVSQWLLAGPLPFGYATWLAERLRDRAEALGDVSSLFEGALTHLRTEAAQTLFSLLRQHGLLAASGGKGISAVPFRGDVCGRPDVGEPPRGGGLAPFGAPELLLPHLAGRRVTWEEFSAYGLAFPPASQGESRSALRRALARPGPLLERWRAERRVFLVPSVEPTPTGTSFLCNRCGTRFLPDSDRFPTPFGWEEPVCPACRALGDSRPGKVLVEGAWSLLSPRVSPSLSPSDAASLSTRPPSEARAVSLPSSPLPMRSRGEEPSLFRPVLPRVSFSEDALTPAQRRIAEALRERVSGPRSEARGTAPEFLLWAVTGAGKTEVLFPLLGDVLRAGGRVLWTTPRRDVVDELAPRFANAFPGVPLAAYRGGRSGPLALPPLVLATAHQTLRMSAAFSLVVVDEADAFPLNAEPFLWRSVWRVAGDSPLVYLTATPPASLLRRLLLRDAVFLLPRRFHGRPLPVPRTVRVPHLAAALAHGRLPEELTSWLKGRLLRGRRVYLFVPYVDASEALADLLRRAGFAAAGVSARASERDAHIAAFREGRISVLATTTILERGITVPFADVGVVGACAEHFDAATLVQMAGRAGRKAEDEEAEVVFFVERSSPEVERAVRTVRELNALAAGEDVSPRPEGEFPPEKGAPISGFGAKGDSGHSGGLSAAHASLFALFAEGGPNCTGQDLPVSPSEPSSTPPRCLSCGRPLPRTRNFRLPQPMRELEAVFCRTCLERFEVPSGRRCAHCGVPLKDGRGEYCADCARFWLRPEEPLRYQRSALLYVGIVRELVHAWKGGRNPALLRPFVAFLLRTYRDEGLAREGVQALVPVPSSPEGEIVRGFSPALHLALGLGEYLGVPVRDVLSLEDPGGRQSARSRAERRRAERALLYTGPPELVRGLRLLLVDDVYTTGETLHRAARVLAEAGAEAIFGLTLSRAIPRREGECVVPRTRFSR</sequence>
<evidence type="ECO:0000256" key="4">
    <source>
        <dbReference type="SAM" id="MobiDB-lite"/>
    </source>
</evidence>
<dbReference type="InterPro" id="IPR029057">
    <property type="entry name" value="PRTase-like"/>
</dbReference>
<dbReference type="InterPro" id="IPR000836">
    <property type="entry name" value="PRTase_dom"/>
</dbReference>
<name>A0A2T5G472_9BACL</name>
<dbReference type="Pfam" id="PF00271">
    <property type="entry name" value="Helicase_C"/>
    <property type="match status" value="1"/>
</dbReference>
<dbReference type="Gene3D" id="3.40.50.2020">
    <property type="match status" value="1"/>
</dbReference>
<evidence type="ECO:0000313" key="7">
    <source>
        <dbReference type="EMBL" id="PTQ50987.1"/>
    </source>
</evidence>
<evidence type="ECO:0000256" key="3">
    <source>
        <dbReference type="ARBA" id="ARBA00022840"/>
    </source>
</evidence>
<evidence type="ECO:0000256" key="1">
    <source>
        <dbReference type="ARBA" id="ARBA00008007"/>
    </source>
</evidence>
<keyword evidence="2" id="KW-0547">Nucleotide-binding</keyword>
<feature type="compositionally biased region" description="Low complexity" evidence="4">
    <location>
        <begin position="296"/>
        <end position="311"/>
    </location>
</feature>
<evidence type="ECO:0000259" key="5">
    <source>
        <dbReference type="PROSITE" id="PS51192"/>
    </source>
</evidence>
<dbReference type="InterPro" id="IPR001650">
    <property type="entry name" value="Helicase_C-like"/>
</dbReference>
<accession>A0A2T5G472</accession>
<dbReference type="PROSITE" id="PS51194">
    <property type="entry name" value="HELICASE_CTER"/>
    <property type="match status" value="1"/>
</dbReference>
<dbReference type="Proteomes" id="UP000244016">
    <property type="component" value="Unassembled WGS sequence"/>
</dbReference>
<dbReference type="SUPFAM" id="SSF52540">
    <property type="entry name" value="P-loop containing nucleoside triphosphate hydrolases"/>
    <property type="match status" value="1"/>
</dbReference>
<dbReference type="AlphaFoldDB" id="A0A2T5G472"/>
<dbReference type="Pfam" id="PF00270">
    <property type="entry name" value="DEAD"/>
    <property type="match status" value="1"/>
</dbReference>
<comment type="caution">
    <text evidence="7">The sequence shown here is derived from an EMBL/GenBank/DDBJ whole genome shotgun (WGS) entry which is preliminary data.</text>
</comment>
<dbReference type="Gene3D" id="3.40.50.300">
    <property type="entry name" value="P-loop containing nucleotide triphosphate hydrolases"/>
    <property type="match status" value="2"/>
</dbReference>
<dbReference type="SUPFAM" id="SSF53271">
    <property type="entry name" value="PRTase-like"/>
    <property type="match status" value="1"/>
</dbReference>
<dbReference type="SMART" id="SM00490">
    <property type="entry name" value="HELICc"/>
    <property type="match status" value="1"/>
</dbReference>
<dbReference type="PANTHER" id="PTHR47505:SF1">
    <property type="entry name" value="DNA UTILIZATION PROTEIN YHGH"/>
    <property type="match status" value="1"/>
</dbReference>
<dbReference type="GO" id="GO:0005524">
    <property type="term" value="F:ATP binding"/>
    <property type="evidence" value="ECO:0007669"/>
    <property type="project" value="UniProtKB-KW"/>
</dbReference>
<evidence type="ECO:0000256" key="2">
    <source>
        <dbReference type="ARBA" id="ARBA00022741"/>
    </source>
</evidence>
<proteinExistence type="inferred from homology"/>
<dbReference type="GO" id="GO:0003676">
    <property type="term" value="F:nucleic acid binding"/>
    <property type="evidence" value="ECO:0007669"/>
    <property type="project" value="InterPro"/>
</dbReference>
<dbReference type="InterPro" id="IPR027417">
    <property type="entry name" value="P-loop_NTPase"/>
</dbReference>
<keyword evidence="3" id="KW-0067">ATP-binding</keyword>
<organism evidence="7 8">
    <name type="scientific">Brockia lithotrophica</name>
    <dbReference type="NCBI Taxonomy" id="933949"/>
    <lineage>
        <taxon>Bacteria</taxon>
        <taxon>Bacillati</taxon>
        <taxon>Bacillota</taxon>
        <taxon>Bacilli</taxon>
        <taxon>Bacillales</taxon>
        <taxon>Bacillales Family X. Incertae Sedis</taxon>
        <taxon>Brockia</taxon>
    </lineage>
</organism>